<dbReference type="InterPro" id="IPR036804">
    <property type="entry name" value="CheR_N_sf"/>
</dbReference>
<feature type="domain" description="CheR-type methyltransferase" evidence="6">
    <location>
        <begin position="1"/>
        <end position="256"/>
    </location>
</feature>
<keyword evidence="5" id="KW-0949">S-adenosyl-L-methionine</keyword>
<evidence type="ECO:0000256" key="4">
    <source>
        <dbReference type="ARBA" id="ARBA00022679"/>
    </source>
</evidence>
<dbReference type="EC" id="2.1.1.80" evidence="2"/>
<dbReference type="RefSeq" id="WP_106003279.1">
    <property type="nucleotide sequence ID" value="NZ_CP027527.1"/>
</dbReference>
<dbReference type="Pfam" id="PF03705">
    <property type="entry name" value="CheR_N"/>
    <property type="match status" value="1"/>
</dbReference>
<evidence type="ECO:0000256" key="1">
    <source>
        <dbReference type="ARBA" id="ARBA00001541"/>
    </source>
</evidence>
<reference evidence="7" key="1">
    <citation type="journal article" date="2007" name="J. Bacteriol.">
        <title>Comparative genome analysis of four magnetotactic bacteria reveals a complex set of group-specific genes implicated in magnetosome biomineralization and function.</title>
        <authorList>
            <person name="Richter M."/>
            <person name="Kube M."/>
            <person name="Bazylinski D.A."/>
            <person name="Lombardot T."/>
            <person name="Gloeckner F.O."/>
            <person name="Reinhardt R."/>
            <person name="Schueler D."/>
        </authorList>
    </citation>
    <scope>NUCLEOTIDE SEQUENCE</scope>
    <source>
        <strain evidence="7">MSR-1</strain>
    </source>
</reference>
<keyword evidence="4 7" id="KW-0808">Transferase</keyword>
<dbReference type="GO" id="GO:0008983">
    <property type="term" value="F:protein-glutamate O-methyltransferase activity"/>
    <property type="evidence" value="ECO:0007669"/>
    <property type="project" value="UniProtKB-EC"/>
</dbReference>
<sequence length="293" mass="32876">MRPEDFDFIAKMLKDRSGLVISRDKAYLLESRLTPVARKRGLKGLDDLVASLRTAGEELLREVTEAMTTNESFFFRDIKPFDQFKAMVLPQLLANRAQKKSFRIWSAASSSGQEAYSLAMILKEEGAKLAGWKIEIVGTDISTEMLEKAKAGLYSQFEVQRGLPIQYLVKYFKKTNEMWQIDSSIRAMVQFREYNLLHDLKTLGQFDVVFCRNVLIYFDQPTKSRVLENVAKIMPDDGLLYLGGAETVLGISDKFKPVPEQRGIYSVTRAGAAAPAMTSTAAPSAASSFGLKR</sequence>
<dbReference type="SMART" id="SM00138">
    <property type="entry name" value="MeTrc"/>
    <property type="match status" value="1"/>
</dbReference>
<dbReference type="EMBL" id="CU459003">
    <property type="protein sequence ID" value="CAM74727.1"/>
    <property type="molecule type" value="Genomic_DNA"/>
</dbReference>
<evidence type="ECO:0000313" key="7">
    <source>
        <dbReference type="EMBL" id="CAM74727.1"/>
    </source>
</evidence>
<dbReference type="InterPro" id="IPR022641">
    <property type="entry name" value="CheR_N"/>
</dbReference>
<evidence type="ECO:0000256" key="3">
    <source>
        <dbReference type="ARBA" id="ARBA00022603"/>
    </source>
</evidence>
<evidence type="ECO:0000256" key="5">
    <source>
        <dbReference type="ARBA" id="ARBA00022691"/>
    </source>
</evidence>
<dbReference type="InterPro" id="IPR000780">
    <property type="entry name" value="CheR_MeTrfase"/>
</dbReference>
<keyword evidence="3 7" id="KW-0489">Methyltransferase</keyword>
<dbReference type="Pfam" id="PF01739">
    <property type="entry name" value="CheR"/>
    <property type="match status" value="1"/>
</dbReference>
<dbReference type="Gene3D" id="1.10.155.10">
    <property type="entry name" value="Chemotaxis receptor methyltransferase CheR, N-terminal domain"/>
    <property type="match status" value="1"/>
</dbReference>
<dbReference type="SUPFAM" id="SSF53335">
    <property type="entry name" value="S-adenosyl-L-methionine-dependent methyltransferases"/>
    <property type="match status" value="1"/>
</dbReference>
<dbReference type="GO" id="GO:0032259">
    <property type="term" value="P:methylation"/>
    <property type="evidence" value="ECO:0007669"/>
    <property type="project" value="UniProtKB-KW"/>
</dbReference>
<protein>
    <recommendedName>
        <fullName evidence="2">protein-glutamate O-methyltransferase</fullName>
        <ecNumber evidence="2">2.1.1.80</ecNumber>
    </recommendedName>
</protein>
<comment type="catalytic activity">
    <reaction evidence="1">
        <text>L-glutamyl-[protein] + S-adenosyl-L-methionine = [protein]-L-glutamate 5-O-methyl ester + S-adenosyl-L-homocysteine</text>
        <dbReference type="Rhea" id="RHEA:24452"/>
        <dbReference type="Rhea" id="RHEA-COMP:10208"/>
        <dbReference type="Rhea" id="RHEA-COMP:10311"/>
        <dbReference type="ChEBI" id="CHEBI:29973"/>
        <dbReference type="ChEBI" id="CHEBI:57856"/>
        <dbReference type="ChEBI" id="CHEBI:59789"/>
        <dbReference type="ChEBI" id="CHEBI:82795"/>
        <dbReference type="EC" id="2.1.1.80"/>
    </reaction>
</comment>
<gene>
    <name evidence="7" type="ORF">MGR_1817</name>
</gene>
<dbReference type="SUPFAM" id="SSF47757">
    <property type="entry name" value="Chemotaxis receptor methyltransferase CheR, N-terminal domain"/>
    <property type="match status" value="1"/>
</dbReference>
<name>A4TVS0_9PROT</name>
<proteinExistence type="predicted"/>
<dbReference type="Gene3D" id="3.40.50.150">
    <property type="entry name" value="Vaccinia Virus protein VP39"/>
    <property type="match status" value="1"/>
</dbReference>
<dbReference type="InterPro" id="IPR029063">
    <property type="entry name" value="SAM-dependent_MTases_sf"/>
</dbReference>
<dbReference type="PANTHER" id="PTHR24422:SF21">
    <property type="entry name" value="CHEMOTAXIS PROTEIN METHYLTRANSFERASE 1"/>
    <property type="match status" value="1"/>
</dbReference>
<accession>A4TVS0</accession>
<dbReference type="InterPro" id="IPR050903">
    <property type="entry name" value="Bact_Chemotaxis_MeTrfase"/>
</dbReference>
<organism evidence="7">
    <name type="scientific">Magnetospirillum gryphiswaldense</name>
    <dbReference type="NCBI Taxonomy" id="55518"/>
    <lineage>
        <taxon>Bacteria</taxon>
        <taxon>Pseudomonadati</taxon>
        <taxon>Pseudomonadota</taxon>
        <taxon>Alphaproteobacteria</taxon>
        <taxon>Rhodospirillales</taxon>
        <taxon>Rhodospirillaceae</taxon>
        <taxon>Magnetospirillum</taxon>
    </lineage>
</organism>
<dbReference type="InterPro" id="IPR022642">
    <property type="entry name" value="CheR_C"/>
</dbReference>
<evidence type="ECO:0000256" key="2">
    <source>
        <dbReference type="ARBA" id="ARBA00012534"/>
    </source>
</evidence>
<dbReference type="PRINTS" id="PR00996">
    <property type="entry name" value="CHERMTFRASE"/>
</dbReference>
<dbReference type="PROSITE" id="PS50123">
    <property type="entry name" value="CHER"/>
    <property type="match status" value="1"/>
</dbReference>
<dbReference type="PANTHER" id="PTHR24422">
    <property type="entry name" value="CHEMOTAXIS PROTEIN METHYLTRANSFERASE"/>
    <property type="match status" value="1"/>
</dbReference>
<evidence type="ECO:0000259" key="6">
    <source>
        <dbReference type="PROSITE" id="PS50123"/>
    </source>
</evidence>
<dbReference type="AlphaFoldDB" id="A4TVS0"/>